<proteinExistence type="predicted"/>
<accession>X1J496</accession>
<evidence type="ECO:0008006" key="2">
    <source>
        <dbReference type="Google" id="ProtNLM"/>
    </source>
</evidence>
<comment type="caution">
    <text evidence="1">The sequence shown here is derived from an EMBL/GenBank/DDBJ whole genome shotgun (WGS) entry which is preliminary data.</text>
</comment>
<reference evidence="1" key="1">
    <citation type="journal article" date="2014" name="Front. Microbiol.">
        <title>High frequency of phylogenetically diverse reductive dehalogenase-homologous genes in deep subseafloor sedimentary metagenomes.</title>
        <authorList>
            <person name="Kawai M."/>
            <person name="Futagami T."/>
            <person name="Toyoda A."/>
            <person name="Takaki Y."/>
            <person name="Nishi S."/>
            <person name="Hori S."/>
            <person name="Arai W."/>
            <person name="Tsubouchi T."/>
            <person name="Morono Y."/>
            <person name="Uchiyama I."/>
            <person name="Ito T."/>
            <person name="Fujiyama A."/>
            <person name="Inagaki F."/>
            <person name="Takami H."/>
        </authorList>
    </citation>
    <scope>NUCLEOTIDE SEQUENCE</scope>
    <source>
        <strain evidence="1">Expedition CK06-06</strain>
    </source>
</reference>
<feature type="non-terminal residue" evidence="1">
    <location>
        <position position="219"/>
    </location>
</feature>
<dbReference type="Gene3D" id="2.60.40.10">
    <property type="entry name" value="Immunoglobulins"/>
    <property type="match status" value="1"/>
</dbReference>
<evidence type="ECO:0000313" key="1">
    <source>
        <dbReference type="EMBL" id="GAH88807.1"/>
    </source>
</evidence>
<protein>
    <recommendedName>
        <fullName evidence="2">Fibronectin type-III domain-containing protein</fullName>
    </recommendedName>
</protein>
<gene>
    <name evidence="1" type="ORF">S03H2_58498</name>
</gene>
<dbReference type="AlphaFoldDB" id="X1J496"/>
<name>X1J496_9ZZZZ</name>
<organism evidence="1">
    <name type="scientific">marine sediment metagenome</name>
    <dbReference type="NCBI Taxonomy" id="412755"/>
    <lineage>
        <taxon>unclassified sequences</taxon>
        <taxon>metagenomes</taxon>
        <taxon>ecological metagenomes</taxon>
    </lineage>
</organism>
<dbReference type="InterPro" id="IPR013783">
    <property type="entry name" value="Ig-like_fold"/>
</dbReference>
<sequence>MIYYSIKEYQPVIADKEESQVELQDASSTAKEPEQQVEPESEFLDYVEGIIEPETAAVKTDMIIPPEYIMASDGTDTDKVYISWSVVVGADKYYIYRSEYIDGIYEEIGYTAKTNYYDEIVAPNIDYYYKVKTWSNLSGFSDFSVYDSGNSSRIKLQKMSDFYYKIDNFNAGETKWFYFDAIKDMRYSVSWGDSNSYINSSIYNCDIKVSAYRADQTTP</sequence>
<dbReference type="EMBL" id="BARU01037557">
    <property type="protein sequence ID" value="GAH88807.1"/>
    <property type="molecule type" value="Genomic_DNA"/>
</dbReference>